<comment type="subcellular location">
    <subcellularLocation>
        <location evidence="1">Membrane</location>
        <topology evidence="1">Multi-pass membrane protein</topology>
    </subcellularLocation>
</comment>
<feature type="transmembrane region" description="Helical" evidence="10">
    <location>
        <begin position="129"/>
        <end position="151"/>
    </location>
</feature>
<keyword evidence="3 10" id="KW-1133">Transmembrane helix</keyword>
<dbReference type="InterPro" id="IPR002455">
    <property type="entry name" value="GPCR3_GABA-B"/>
</dbReference>
<dbReference type="AlphaFoldDB" id="A0AAD9NF26"/>
<feature type="compositionally biased region" description="Basic and acidic residues" evidence="9">
    <location>
        <begin position="239"/>
        <end position="253"/>
    </location>
</feature>
<feature type="transmembrane region" description="Helical" evidence="10">
    <location>
        <begin position="69"/>
        <end position="86"/>
    </location>
</feature>
<comment type="caution">
    <text evidence="12">The sequence shown here is derived from an EMBL/GenBank/DDBJ whole genome shotgun (WGS) entry which is preliminary data.</text>
</comment>
<keyword evidence="8" id="KW-0807">Transducer</keyword>
<evidence type="ECO:0000313" key="13">
    <source>
        <dbReference type="Proteomes" id="UP001208570"/>
    </source>
</evidence>
<evidence type="ECO:0000256" key="6">
    <source>
        <dbReference type="ARBA" id="ARBA00023170"/>
    </source>
</evidence>
<dbReference type="Pfam" id="PF00003">
    <property type="entry name" value="7tm_3"/>
    <property type="match status" value="1"/>
</dbReference>
<feature type="transmembrane region" description="Helical" evidence="10">
    <location>
        <begin position="106"/>
        <end position="123"/>
    </location>
</feature>
<feature type="region of interest" description="Disordered" evidence="9">
    <location>
        <begin position="312"/>
        <end position="361"/>
    </location>
</feature>
<evidence type="ECO:0000256" key="2">
    <source>
        <dbReference type="ARBA" id="ARBA00022692"/>
    </source>
</evidence>
<organism evidence="12 13">
    <name type="scientific">Paralvinella palmiformis</name>
    <dbReference type="NCBI Taxonomy" id="53620"/>
    <lineage>
        <taxon>Eukaryota</taxon>
        <taxon>Metazoa</taxon>
        <taxon>Spiralia</taxon>
        <taxon>Lophotrochozoa</taxon>
        <taxon>Annelida</taxon>
        <taxon>Polychaeta</taxon>
        <taxon>Sedentaria</taxon>
        <taxon>Canalipalpata</taxon>
        <taxon>Terebellida</taxon>
        <taxon>Terebelliformia</taxon>
        <taxon>Alvinellidae</taxon>
        <taxon>Paralvinella</taxon>
    </lineage>
</organism>
<evidence type="ECO:0000256" key="7">
    <source>
        <dbReference type="ARBA" id="ARBA00023180"/>
    </source>
</evidence>
<dbReference type="Proteomes" id="UP001208570">
    <property type="component" value="Unassembled WGS sequence"/>
</dbReference>
<evidence type="ECO:0000259" key="11">
    <source>
        <dbReference type="PROSITE" id="PS50259"/>
    </source>
</evidence>
<dbReference type="GO" id="GO:0007214">
    <property type="term" value="P:gamma-aminobutyric acid signaling pathway"/>
    <property type="evidence" value="ECO:0007669"/>
    <property type="project" value="TreeGrafter"/>
</dbReference>
<accession>A0AAD9NF26</accession>
<sequence>MLKDKQLLIIIIALLILDAVIISLWIMIDPMDRTVTNFTIEPSPEHKDILIIPQLSKCHSRHMTKWTGVMYAYKGLLLLFGVYMAWETRHVKISALNDSRYIGLNIYNVVLSSVTVVALSNLISDRPTLSYSLVAALIILSTTIMLCLLFLPKIYAIIKHNGAPVVATSGLTVEANTRRFVVDEKRELYYRAEVQNRVYKRELIELDQEITRLERVLEVTHATVYDDFLSLIDGKTTEKDNSHIGHHEIQKDDPEPEASEVTSVPDLDPVMFVSRRVTDTNDSVPLQFKHTDMASSINESGSQHQLGQCQISIGSSTGKNNVGGGPDPHLSPRIKGPPRNKNHACTNSNLRRQNGGEGDEEEMTSLLYNDVMATSGLSPSISGCCDTVDNDCDTTAHSRTTRHPDGIPSPPGGDRRGELTGSDVDSSPEVAGPSGEDTSRDPKGGKGHRLAKERADTLKRELARIQRELKSLGELELEISYV</sequence>
<name>A0AAD9NF26_9ANNE</name>
<keyword evidence="2 10" id="KW-0812">Transmembrane</keyword>
<keyword evidence="13" id="KW-1185">Reference proteome</keyword>
<keyword evidence="6" id="KW-0675">Receptor</keyword>
<evidence type="ECO:0000256" key="8">
    <source>
        <dbReference type="ARBA" id="ARBA00023224"/>
    </source>
</evidence>
<keyword evidence="4" id="KW-0297">G-protein coupled receptor</keyword>
<evidence type="ECO:0000256" key="1">
    <source>
        <dbReference type="ARBA" id="ARBA00004141"/>
    </source>
</evidence>
<feature type="compositionally biased region" description="Basic and acidic residues" evidence="9">
    <location>
        <begin position="437"/>
        <end position="456"/>
    </location>
</feature>
<evidence type="ECO:0000256" key="9">
    <source>
        <dbReference type="SAM" id="MobiDB-lite"/>
    </source>
</evidence>
<dbReference type="GO" id="GO:0004965">
    <property type="term" value="F:G protein-coupled GABA receptor activity"/>
    <property type="evidence" value="ECO:0007669"/>
    <property type="project" value="InterPro"/>
</dbReference>
<protein>
    <recommendedName>
        <fullName evidence="11">G-protein coupled receptors family 3 profile domain-containing protein</fullName>
    </recommendedName>
</protein>
<proteinExistence type="predicted"/>
<feature type="compositionally biased region" description="Polar residues" evidence="9">
    <location>
        <begin position="343"/>
        <end position="352"/>
    </location>
</feature>
<dbReference type="PROSITE" id="PS50259">
    <property type="entry name" value="G_PROTEIN_RECEP_F3_4"/>
    <property type="match status" value="1"/>
</dbReference>
<evidence type="ECO:0000256" key="4">
    <source>
        <dbReference type="ARBA" id="ARBA00023040"/>
    </source>
</evidence>
<dbReference type="PRINTS" id="PR01176">
    <property type="entry name" value="GABABRECEPTR"/>
</dbReference>
<feature type="domain" description="G-protein coupled receptors family 3 profile" evidence="11">
    <location>
        <begin position="1"/>
        <end position="160"/>
    </location>
</feature>
<keyword evidence="7" id="KW-0325">Glycoprotein</keyword>
<evidence type="ECO:0000313" key="12">
    <source>
        <dbReference type="EMBL" id="KAK2165941.1"/>
    </source>
</evidence>
<feature type="region of interest" description="Disordered" evidence="9">
    <location>
        <begin position="239"/>
        <end position="264"/>
    </location>
</feature>
<dbReference type="PANTHER" id="PTHR10519">
    <property type="entry name" value="GABA-B RECEPTOR"/>
    <property type="match status" value="1"/>
</dbReference>
<feature type="region of interest" description="Disordered" evidence="9">
    <location>
        <begin position="396"/>
        <end position="456"/>
    </location>
</feature>
<dbReference type="InterPro" id="IPR017978">
    <property type="entry name" value="GPCR_3_C"/>
</dbReference>
<evidence type="ECO:0000256" key="5">
    <source>
        <dbReference type="ARBA" id="ARBA00023136"/>
    </source>
</evidence>
<dbReference type="CDD" id="cd15047">
    <property type="entry name" value="7tmC_GABA-B-like"/>
    <property type="match status" value="1"/>
</dbReference>
<dbReference type="GO" id="GO:0038039">
    <property type="term" value="C:G protein-coupled receptor heterodimeric complex"/>
    <property type="evidence" value="ECO:0007669"/>
    <property type="project" value="TreeGrafter"/>
</dbReference>
<gene>
    <name evidence="12" type="ORF">LSH36_44g11029</name>
</gene>
<evidence type="ECO:0000256" key="10">
    <source>
        <dbReference type="SAM" id="Phobius"/>
    </source>
</evidence>
<keyword evidence="5 10" id="KW-0472">Membrane</keyword>
<dbReference type="EMBL" id="JAODUP010000044">
    <property type="protein sequence ID" value="KAK2165941.1"/>
    <property type="molecule type" value="Genomic_DNA"/>
</dbReference>
<evidence type="ECO:0000256" key="3">
    <source>
        <dbReference type="ARBA" id="ARBA00022989"/>
    </source>
</evidence>
<dbReference type="PANTHER" id="PTHR10519:SF46">
    <property type="entry name" value="METABOTROPIC GABA-B RECEPTOR SUBTYPE 3, ISOFORM A"/>
    <property type="match status" value="1"/>
</dbReference>
<reference evidence="12" key="1">
    <citation type="journal article" date="2023" name="Mol. Biol. Evol.">
        <title>Third-Generation Sequencing Reveals the Adaptive Role of the Epigenome in Three Deep-Sea Polychaetes.</title>
        <authorList>
            <person name="Perez M."/>
            <person name="Aroh O."/>
            <person name="Sun Y."/>
            <person name="Lan Y."/>
            <person name="Juniper S.K."/>
            <person name="Young C.R."/>
            <person name="Angers B."/>
            <person name="Qian P.Y."/>
        </authorList>
    </citation>
    <scope>NUCLEOTIDE SEQUENCE</scope>
    <source>
        <strain evidence="12">P08H-3</strain>
    </source>
</reference>
<feature type="transmembrane region" description="Helical" evidence="10">
    <location>
        <begin position="7"/>
        <end position="28"/>
    </location>
</feature>